<dbReference type="InterPro" id="IPR006259">
    <property type="entry name" value="Adenyl_kin_sub"/>
</dbReference>
<dbReference type="GO" id="GO:0004017">
    <property type="term" value="F:AMP kinase activity"/>
    <property type="evidence" value="ECO:0007669"/>
    <property type="project" value="UniProtKB-EC"/>
</dbReference>
<dbReference type="InterPro" id="IPR033690">
    <property type="entry name" value="Adenylat_kinase_CS"/>
</dbReference>
<dbReference type="InterPro" id="IPR000850">
    <property type="entry name" value="Adenylat/UMP-CMP_kin"/>
</dbReference>
<dbReference type="SUPFAM" id="SSF52540">
    <property type="entry name" value="P-loop containing nucleoside triphosphate hydrolases"/>
    <property type="match status" value="1"/>
</dbReference>
<sequence length="216" mass="24291">MQLILFGAPGVGKGTQAKILSNKFHIPHISTGDILRSAVSKKTELGLQAKEIMDRGELVPDDLMIKLIEEVLHDEKTKNGFILDGFPRTIQQAEILDDVLYNLSSRKKLCVIILSADDELIVRRLSMRRTCSACGNIINLNYIEDPTSCPYCGSRNTFIKRKDDEEDIIRNRLKVFHETTAPVINYYKNNGCVLEVDGTLAVEEVTAKIVEELENI</sequence>
<dbReference type="InterPro" id="IPR027417">
    <property type="entry name" value="P-loop_NTPase"/>
</dbReference>
<accession>A0A0W8FWJ8</accession>
<evidence type="ECO:0000256" key="2">
    <source>
        <dbReference type="ARBA" id="ARBA00022741"/>
    </source>
</evidence>
<dbReference type="Gene3D" id="3.40.50.300">
    <property type="entry name" value="P-loop containing nucleotide triphosphate hydrolases"/>
    <property type="match status" value="1"/>
</dbReference>
<dbReference type="PRINTS" id="PR00094">
    <property type="entry name" value="ADENYLTKNASE"/>
</dbReference>
<evidence type="ECO:0000256" key="1">
    <source>
        <dbReference type="ARBA" id="ARBA00022679"/>
    </source>
</evidence>
<evidence type="ECO:0000313" key="4">
    <source>
        <dbReference type="EMBL" id="KUG25245.1"/>
    </source>
</evidence>
<organism evidence="4">
    <name type="scientific">hydrocarbon metagenome</name>
    <dbReference type="NCBI Taxonomy" id="938273"/>
    <lineage>
        <taxon>unclassified sequences</taxon>
        <taxon>metagenomes</taxon>
        <taxon>ecological metagenomes</taxon>
    </lineage>
</organism>
<proteinExistence type="inferred from homology"/>
<dbReference type="PANTHER" id="PTHR23359">
    <property type="entry name" value="NUCLEOTIDE KINASE"/>
    <property type="match status" value="1"/>
</dbReference>
<dbReference type="GO" id="GO:0005524">
    <property type="term" value="F:ATP binding"/>
    <property type="evidence" value="ECO:0007669"/>
    <property type="project" value="InterPro"/>
</dbReference>
<keyword evidence="3 4" id="KW-0418">Kinase</keyword>
<dbReference type="NCBIfam" id="NF011100">
    <property type="entry name" value="PRK14527.1"/>
    <property type="match status" value="1"/>
</dbReference>
<reference evidence="4" key="1">
    <citation type="journal article" date="2015" name="Proc. Natl. Acad. Sci. U.S.A.">
        <title>Networks of energetic and metabolic interactions define dynamics in microbial communities.</title>
        <authorList>
            <person name="Embree M."/>
            <person name="Liu J.K."/>
            <person name="Al-Bassam M.M."/>
            <person name="Zengler K."/>
        </authorList>
    </citation>
    <scope>NUCLEOTIDE SEQUENCE</scope>
</reference>
<dbReference type="PROSITE" id="PS00113">
    <property type="entry name" value="ADENYLATE_KINASE"/>
    <property type="match status" value="1"/>
</dbReference>
<dbReference type="EMBL" id="LNQE01000736">
    <property type="protein sequence ID" value="KUG25245.1"/>
    <property type="molecule type" value="Genomic_DNA"/>
</dbReference>
<dbReference type="FunFam" id="3.40.50.300:FF:000106">
    <property type="entry name" value="Adenylate kinase mitochondrial"/>
    <property type="match status" value="1"/>
</dbReference>
<dbReference type="NCBIfam" id="NF001381">
    <property type="entry name" value="PRK00279.1-3"/>
    <property type="match status" value="1"/>
</dbReference>
<comment type="caution">
    <text evidence="4">The sequence shown here is derived from an EMBL/GenBank/DDBJ whole genome shotgun (WGS) entry which is preliminary data.</text>
</comment>
<dbReference type="CDD" id="cd01428">
    <property type="entry name" value="ADK"/>
    <property type="match status" value="1"/>
</dbReference>
<keyword evidence="1 4" id="KW-0808">Transferase</keyword>
<name>A0A0W8FWJ8_9ZZZZ</name>
<dbReference type="AlphaFoldDB" id="A0A0W8FWJ8"/>
<gene>
    <name evidence="4" type="ORF">ASZ90_004935</name>
</gene>
<keyword evidence="2" id="KW-0547">Nucleotide-binding</keyword>
<dbReference type="NCBIfam" id="NF001380">
    <property type="entry name" value="PRK00279.1-2"/>
    <property type="match status" value="1"/>
</dbReference>
<dbReference type="HAMAP" id="MF_00235">
    <property type="entry name" value="Adenylate_kinase_Adk"/>
    <property type="match status" value="1"/>
</dbReference>
<protein>
    <submittedName>
        <fullName evidence="4">Adenylate kinase</fullName>
        <ecNumber evidence="4">2.7.4.3</ecNumber>
    </submittedName>
</protein>
<evidence type="ECO:0000256" key="3">
    <source>
        <dbReference type="ARBA" id="ARBA00022777"/>
    </source>
</evidence>
<dbReference type="NCBIfam" id="TIGR01351">
    <property type="entry name" value="adk"/>
    <property type="match status" value="1"/>
</dbReference>
<dbReference type="Pfam" id="PF00406">
    <property type="entry name" value="ADK"/>
    <property type="match status" value="1"/>
</dbReference>
<dbReference type="EC" id="2.7.4.3" evidence="4"/>